<dbReference type="EMBL" id="CDMY01000453">
    <property type="protein sequence ID" value="CEM14112.1"/>
    <property type="molecule type" value="Genomic_DNA"/>
</dbReference>
<feature type="transmembrane region" description="Helical" evidence="2">
    <location>
        <begin position="177"/>
        <end position="196"/>
    </location>
</feature>
<evidence type="ECO:0000313" key="3">
    <source>
        <dbReference type="EMBL" id="CEM14112.1"/>
    </source>
</evidence>
<feature type="transmembrane region" description="Helical" evidence="2">
    <location>
        <begin position="234"/>
        <end position="254"/>
    </location>
</feature>
<name>A0A0G4FK10_VITBC</name>
<evidence type="ECO:0000256" key="1">
    <source>
        <dbReference type="SAM" id="MobiDB-lite"/>
    </source>
</evidence>
<feature type="region of interest" description="Disordered" evidence="1">
    <location>
        <begin position="330"/>
        <end position="372"/>
    </location>
</feature>
<organism evidence="3 4">
    <name type="scientific">Vitrella brassicaformis (strain CCMP3155)</name>
    <dbReference type="NCBI Taxonomy" id="1169540"/>
    <lineage>
        <taxon>Eukaryota</taxon>
        <taxon>Sar</taxon>
        <taxon>Alveolata</taxon>
        <taxon>Colpodellida</taxon>
        <taxon>Vitrellaceae</taxon>
        <taxon>Vitrella</taxon>
    </lineage>
</organism>
<keyword evidence="2" id="KW-0812">Transmembrane</keyword>
<evidence type="ECO:0000313" key="4">
    <source>
        <dbReference type="Proteomes" id="UP000041254"/>
    </source>
</evidence>
<dbReference type="InParanoid" id="A0A0G4FK10"/>
<feature type="compositionally biased region" description="Polar residues" evidence="1">
    <location>
        <begin position="347"/>
        <end position="358"/>
    </location>
</feature>
<keyword evidence="2" id="KW-1133">Transmembrane helix</keyword>
<keyword evidence="2" id="KW-0472">Membrane</keyword>
<feature type="transmembrane region" description="Helical" evidence="2">
    <location>
        <begin position="134"/>
        <end position="156"/>
    </location>
</feature>
<reference evidence="3 4" key="1">
    <citation type="submission" date="2014-11" db="EMBL/GenBank/DDBJ databases">
        <authorList>
            <person name="Zhu J."/>
            <person name="Qi W."/>
            <person name="Song R."/>
        </authorList>
    </citation>
    <scope>NUCLEOTIDE SEQUENCE [LARGE SCALE GENOMIC DNA]</scope>
</reference>
<dbReference type="Proteomes" id="UP000041254">
    <property type="component" value="Unassembled WGS sequence"/>
</dbReference>
<dbReference type="AlphaFoldDB" id="A0A0G4FK10"/>
<keyword evidence="4" id="KW-1185">Reference proteome</keyword>
<feature type="transmembrane region" description="Helical" evidence="2">
    <location>
        <begin position="95"/>
        <end position="114"/>
    </location>
</feature>
<accession>A0A0G4FK10</accession>
<sequence>MSKTIPKSQRNHVICWMAGTGLFIALLLVAGMLTLNDWDVDSSFVPTTENDPIEAGNDQWIQANHWGNLLFITAMLLTSLYFHPWRDHKLSSIALLTWSWVLAGQCAGAGLVYATRSDNPQNVQFFWNDDGWDILQTAVAWLFVVVSSVWLLFAVYSDRIVGPLKWIDAHNGAAWTFSVWALASGCFLMALGILNFEDPKPFVFHHSFNLMVSSAVALASAFGPFRNHPVGPVLTGMMAVFTAGQTMGFGYHYKDRSGLTAQSFFHIRDGGDCFQYMLAFIIFVANTLAYSLGSVGAFTATKDTQDRAAQHLAQELPVIADEGPLTEIKAVPEAAPQRPAADIPGKTTGNEGDPSTRTATKEEAAHFDPLSV</sequence>
<gene>
    <name evidence="3" type="ORF">Vbra_9286</name>
</gene>
<feature type="transmembrane region" description="Helical" evidence="2">
    <location>
        <begin position="66"/>
        <end position="83"/>
    </location>
</feature>
<dbReference type="VEuPathDB" id="CryptoDB:Vbra_9286"/>
<feature type="transmembrane region" description="Helical" evidence="2">
    <location>
        <begin position="12"/>
        <end position="35"/>
    </location>
</feature>
<feature type="transmembrane region" description="Helical" evidence="2">
    <location>
        <begin position="274"/>
        <end position="298"/>
    </location>
</feature>
<feature type="transmembrane region" description="Helical" evidence="2">
    <location>
        <begin position="202"/>
        <end position="222"/>
    </location>
</feature>
<protein>
    <submittedName>
        <fullName evidence="3">Uncharacterized protein</fullName>
    </submittedName>
</protein>
<proteinExistence type="predicted"/>
<evidence type="ECO:0000256" key="2">
    <source>
        <dbReference type="SAM" id="Phobius"/>
    </source>
</evidence>